<feature type="binding site" evidence="3">
    <location>
        <begin position="416"/>
        <end position="418"/>
    </location>
    <ligand>
        <name>substrate</name>
    </ligand>
</feature>
<feature type="binding site" evidence="3">
    <location>
        <position position="388"/>
    </location>
    <ligand>
        <name>substrate</name>
    </ligand>
</feature>
<feature type="binding site" evidence="3">
    <location>
        <begin position="545"/>
        <end position="547"/>
    </location>
    <ligand>
        <name>substrate</name>
    </ligand>
</feature>
<sequence>MRTRAYRRLGVTDPLVRHGFEICRNATRRTGEIEYAVIQLLPPAVRIALWAMYGAARTIDDLADADGPTDNSPGLEEWIQAFAADFERCTSDDPVRAALLHTVQAWHLPLAWLSNMFEGQRDAATGRELATWQQWYDYVEIVITPFVMQVASMLAQNAGLSVALSYGDGTIDMWLNLARAFHLTDTLADLGEDGARGRIRLPLETMDQFGVRRDDLLNGHISPALCCLVRHLTDTARQWLDASPGLPRILHPALGITLECHIGLYRLLLDTIDMRLNAARLPPRVTLRPREVWKLLLPARAQATVAWALFPFRLDLFLAATPDDRDRPRTIGAPTLHSVDAPRSPQHRPNGLTSAQARQAEFPTHVAIILDGNGRWAIQRRLPRNEGHRAGMEALKEVVEGALEMGLRYLTVYVFSTENWKRPTEETGTLLHVIPRELLHYVRIWQQQNVRIRWAGQRAGLPLDTISALTTMVTQTSHNTGLTLTLCLNYGGRAEITTAASRLAADALAGRIDPTTVTEPQFTNYLHVPELPDVDILLRTGAEQRTSNFLPWQATYAELIFIDTYWPDFTRHDLQRAIDCYRHRRRRFGAAEMAGDTVDPTTHSGGG</sequence>
<dbReference type="GO" id="GO:0033850">
    <property type="term" value="F:Z-farnesyl diphosphate synthase activity"/>
    <property type="evidence" value="ECO:0007669"/>
    <property type="project" value="TreeGrafter"/>
</dbReference>
<dbReference type="Gene3D" id="3.40.1180.10">
    <property type="entry name" value="Decaprenyl diphosphate synthase-like"/>
    <property type="match status" value="1"/>
</dbReference>
<evidence type="ECO:0000313" key="5">
    <source>
        <dbReference type="EMBL" id="QIS13601.1"/>
    </source>
</evidence>
<feature type="binding site" evidence="3">
    <location>
        <position position="371"/>
    </location>
    <ligand>
        <name>Mg(2+)</name>
        <dbReference type="ChEBI" id="CHEBI:18420"/>
    </ligand>
</feature>
<dbReference type="Gene3D" id="1.10.600.10">
    <property type="entry name" value="Farnesyl Diphosphate Synthase"/>
    <property type="match status" value="1"/>
</dbReference>
<dbReference type="InterPro" id="IPR001441">
    <property type="entry name" value="UPP_synth-like"/>
</dbReference>
<keyword evidence="3" id="KW-0460">Magnesium</keyword>
<dbReference type="InterPro" id="IPR008949">
    <property type="entry name" value="Isoprenoid_synthase_dom_sf"/>
</dbReference>
<comment type="function">
    <text evidence="3">Catalyzes the condensation of isopentenyl diphosphate (IPP) with allylic pyrophosphates generating different type of terpenoids.</text>
</comment>
<evidence type="ECO:0000313" key="6">
    <source>
        <dbReference type="Proteomes" id="UP000503540"/>
    </source>
</evidence>
<dbReference type="EMBL" id="CP046172">
    <property type="protein sequence ID" value="QIS13601.1"/>
    <property type="molecule type" value="Genomic_DNA"/>
</dbReference>
<comment type="cofactor">
    <cofactor evidence="3">
        <name>Mg(2+)</name>
        <dbReference type="ChEBI" id="CHEBI:18420"/>
    </cofactor>
    <text evidence="3">Binds 2 magnesium ions per subunit.</text>
</comment>
<dbReference type="Pfam" id="PF00494">
    <property type="entry name" value="SQS_PSY"/>
    <property type="match status" value="1"/>
</dbReference>
<keyword evidence="2 3" id="KW-0808">Transferase</keyword>
<dbReference type="Proteomes" id="UP000503540">
    <property type="component" value="Chromosome"/>
</dbReference>
<dbReference type="GO" id="GO:0030145">
    <property type="term" value="F:manganese ion binding"/>
    <property type="evidence" value="ECO:0007669"/>
    <property type="project" value="TreeGrafter"/>
</dbReference>
<dbReference type="PANTHER" id="PTHR10291:SF0">
    <property type="entry name" value="DEHYDRODOLICHYL DIPHOSPHATE SYNTHASE 2"/>
    <property type="match status" value="1"/>
</dbReference>
<dbReference type="HAMAP" id="MF_01139">
    <property type="entry name" value="ISPT"/>
    <property type="match status" value="1"/>
</dbReference>
<evidence type="ECO:0000256" key="3">
    <source>
        <dbReference type="HAMAP-Rule" id="MF_01139"/>
    </source>
</evidence>
<dbReference type="EC" id="2.5.1.-" evidence="3"/>
<feature type="binding site" evidence="3">
    <location>
        <position position="539"/>
    </location>
    <ligand>
        <name>substrate</name>
    </ligand>
</feature>
<dbReference type="SUPFAM" id="SSF48576">
    <property type="entry name" value="Terpenoid synthases"/>
    <property type="match status" value="1"/>
</dbReference>
<dbReference type="RefSeq" id="WP_167476117.1">
    <property type="nucleotide sequence ID" value="NZ_CP046172.1"/>
</dbReference>
<feature type="binding site" evidence="3">
    <location>
        <position position="420"/>
    </location>
    <ligand>
        <name>substrate</name>
    </ligand>
</feature>
<dbReference type="InterPro" id="IPR036424">
    <property type="entry name" value="UPP_synth-like_sf"/>
</dbReference>
<comment type="subunit">
    <text evidence="3">Homodimer.</text>
</comment>
<keyword evidence="3" id="KW-0479">Metal-binding</keyword>
<feature type="active site" evidence="3">
    <location>
        <position position="371"/>
    </location>
</feature>
<feature type="binding site" evidence="3">
    <location>
        <begin position="372"/>
        <end position="375"/>
    </location>
    <ligand>
        <name>substrate</name>
    </ligand>
</feature>
<protein>
    <recommendedName>
        <fullName evidence="3">Isoprenyl transferase</fullName>
        <ecNumber evidence="3">2.5.1.-</ecNumber>
    </recommendedName>
</protein>
<dbReference type="AlphaFoldDB" id="A0A6G9YK85"/>
<name>A0A6G9YK85_9NOCA</name>
<accession>A0A6G9YK85</accession>
<dbReference type="GO" id="GO:0000287">
    <property type="term" value="F:magnesium ion binding"/>
    <property type="evidence" value="ECO:0007669"/>
    <property type="project" value="UniProtKB-UniRule"/>
</dbReference>
<feature type="binding site" evidence="3">
    <location>
        <position position="558"/>
    </location>
    <ligand>
        <name>Mg(2+)</name>
        <dbReference type="ChEBI" id="CHEBI:18420"/>
    </ligand>
</feature>
<dbReference type="KEGG" id="nah:F5544_28750"/>
<feature type="active site" description="Proton acceptor" evidence="3">
    <location>
        <position position="419"/>
    </location>
</feature>
<dbReference type="PANTHER" id="PTHR10291">
    <property type="entry name" value="DEHYDRODOLICHYL DIPHOSPHATE SYNTHASE FAMILY MEMBER"/>
    <property type="match status" value="1"/>
</dbReference>
<dbReference type="GO" id="GO:0005886">
    <property type="term" value="C:plasma membrane"/>
    <property type="evidence" value="ECO:0007669"/>
    <property type="project" value="TreeGrafter"/>
</dbReference>
<comment type="similarity">
    <text evidence="1 3">Belongs to the UPP synthase family.</text>
</comment>
<feature type="binding site" evidence="3">
    <location>
        <position position="384"/>
    </location>
    <ligand>
        <name>substrate</name>
    </ligand>
</feature>
<dbReference type="InterPro" id="IPR002060">
    <property type="entry name" value="Squ/phyt_synthse"/>
</dbReference>
<evidence type="ECO:0000256" key="2">
    <source>
        <dbReference type="ARBA" id="ARBA00022679"/>
    </source>
</evidence>
<feature type="binding site" evidence="3">
    <location>
        <position position="422"/>
    </location>
    <ligand>
        <name>substrate</name>
    </ligand>
</feature>
<evidence type="ECO:0000256" key="4">
    <source>
        <dbReference type="SAM" id="MobiDB-lite"/>
    </source>
</evidence>
<evidence type="ECO:0000256" key="1">
    <source>
        <dbReference type="ARBA" id="ARBA00005432"/>
    </source>
</evidence>
<dbReference type="SUPFAM" id="SSF64005">
    <property type="entry name" value="Undecaprenyl diphosphate synthase"/>
    <property type="match status" value="1"/>
</dbReference>
<feature type="region of interest" description="Disordered" evidence="4">
    <location>
        <begin position="328"/>
        <end position="351"/>
    </location>
</feature>
<reference evidence="5 6" key="1">
    <citation type="journal article" date="2019" name="ACS Chem. Biol.">
        <title>Identification and Mobilization of a Cryptic Antibiotic Biosynthesis Gene Locus from a Human-Pathogenic Nocardia Isolate.</title>
        <authorList>
            <person name="Herisse M."/>
            <person name="Ishida K."/>
            <person name="Porter J.L."/>
            <person name="Howden B."/>
            <person name="Hertweck C."/>
            <person name="Stinear T.P."/>
            <person name="Pidot S.J."/>
        </authorList>
    </citation>
    <scope>NUCLEOTIDE SEQUENCE [LARGE SCALE GENOMIC DNA]</scope>
    <source>
        <strain evidence="5 6">AUSMDU00012717</strain>
    </source>
</reference>
<proteinExistence type="inferred from homology"/>
<dbReference type="GO" id="GO:0005829">
    <property type="term" value="C:cytosol"/>
    <property type="evidence" value="ECO:0007669"/>
    <property type="project" value="TreeGrafter"/>
</dbReference>
<dbReference type="NCBIfam" id="TIGR00055">
    <property type="entry name" value="uppS"/>
    <property type="match status" value="1"/>
</dbReference>
<feature type="binding site" evidence="3">
    <location>
        <position position="376"/>
    </location>
    <ligand>
        <name>substrate</name>
    </ligand>
</feature>
<keyword evidence="6" id="KW-1185">Reference proteome</keyword>
<dbReference type="Pfam" id="PF01255">
    <property type="entry name" value="Prenyltransf"/>
    <property type="match status" value="1"/>
</dbReference>
<gene>
    <name evidence="5" type="primary">uppS</name>
    <name evidence="5" type="ORF">F5544_28750</name>
</gene>
<dbReference type="CDD" id="cd00475">
    <property type="entry name" value="Cis_IPPS"/>
    <property type="match status" value="1"/>
</dbReference>
<organism evidence="5 6">
    <name type="scientific">Nocardia arthritidis</name>
    <dbReference type="NCBI Taxonomy" id="228602"/>
    <lineage>
        <taxon>Bacteria</taxon>
        <taxon>Bacillati</taxon>
        <taxon>Actinomycetota</taxon>
        <taxon>Actinomycetes</taxon>
        <taxon>Mycobacteriales</taxon>
        <taxon>Nocardiaceae</taxon>
        <taxon>Nocardia</taxon>
    </lineage>
</organism>
<dbReference type="GO" id="GO:0016094">
    <property type="term" value="P:polyprenol biosynthetic process"/>
    <property type="evidence" value="ECO:0007669"/>
    <property type="project" value="TreeGrafter"/>
</dbReference>
<dbReference type="GO" id="GO:0008834">
    <property type="term" value="F:ditrans,polycis-undecaprenyl-diphosphate synthase [(2E,6E)-farnesyl-diphosphate specific] activity"/>
    <property type="evidence" value="ECO:0007669"/>
    <property type="project" value="TreeGrafter"/>
</dbReference>